<evidence type="ECO:0000313" key="1">
    <source>
        <dbReference type="EMBL" id="KAJ1366472.1"/>
    </source>
</evidence>
<organism evidence="1 2">
    <name type="scientific">Parelaphostrongylus tenuis</name>
    <name type="common">Meningeal worm</name>
    <dbReference type="NCBI Taxonomy" id="148309"/>
    <lineage>
        <taxon>Eukaryota</taxon>
        <taxon>Metazoa</taxon>
        <taxon>Ecdysozoa</taxon>
        <taxon>Nematoda</taxon>
        <taxon>Chromadorea</taxon>
        <taxon>Rhabditida</taxon>
        <taxon>Rhabditina</taxon>
        <taxon>Rhabditomorpha</taxon>
        <taxon>Strongyloidea</taxon>
        <taxon>Metastrongylidae</taxon>
        <taxon>Parelaphostrongylus</taxon>
    </lineage>
</organism>
<sequence>MKDDAHPIFREKSLPVSRRMDRRSPRECSAVNLHSMLRSKQLYSNNAATLNFDGGIRDVTPSNLEVHEGVSRCPSQLARKVSGEC</sequence>
<evidence type="ECO:0000313" key="2">
    <source>
        <dbReference type="Proteomes" id="UP001196413"/>
    </source>
</evidence>
<accession>A0AAD5WDQ8</accession>
<gene>
    <name evidence="1" type="ORF">KIN20_027147</name>
</gene>
<comment type="caution">
    <text evidence="1">The sequence shown here is derived from an EMBL/GenBank/DDBJ whole genome shotgun (WGS) entry which is preliminary data.</text>
</comment>
<dbReference type="EMBL" id="JAHQIW010005562">
    <property type="protein sequence ID" value="KAJ1366472.1"/>
    <property type="molecule type" value="Genomic_DNA"/>
</dbReference>
<protein>
    <submittedName>
        <fullName evidence="1">Uncharacterized protein</fullName>
    </submittedName>
</protein>
<proteinExistence type="predicted"/>
<dbReference type="Proteomes" id="UP001196413">
    <property type="component" value="Unassembled WGS sequence"/>
</dbReference>
<keyword evidence="2" id="KW-1185">Reference proteome</keyword>
<name>A0AAD5WDQ8_PARTN</name>
<dbReference type="AlphaFoldDB" id="A0AAD5WDQ8"/>
<reference evidence="1" key="1">
    <citation type="submission" date="2021-06" db="EMBL/GenBank/DDBJ databases">
        <title>Parelaphostrongylus tenuis whole genome reference sequence.</title>
        <authorList>
            <person name="Garwood T.J."/>
            <person name="Larsen P.A."/>
            <person name="Fountain-Jones N.M."/>
            <person name="Garbe J.R."/>
            <person name="Macchietto M.G."/>
            <person name="Kania S.A."/>
            <person name="Gerhold R.W."/>
            <person name="Richards J.E."/>
            <person name="Wolf T.M."/>
        </authorList>
    </citation>
    <scope>NUCLEOTIDE SEQUENCE</scope>
    <source>
        <strain evidence="1">MNPRO001-30</strain>
        <tissue evidence="1">Meninges</tissue>
    </source>
</reference>